<organism evidence="3 4">
    <name type="scientific">Xenopus laevis</name>
    <name type="common">African clawed frog</name>
    <dbReference type="NCBI Taxonomy" id="8355"/>
    <lineage>
        <taxon>Eukaryota</taxon>
        <taxon>Metazoa</taxon>
        <taxon>Chordata</taxon>
        <taxon>Craniata</taxon>
        <taxon>Vertebrata</taxon>
        <taxon>Euteleostomi</taxon>
        <taxon>Amphibia</taxon>
        <taxon>Batrachia</taxon>
        <taxon>Anura</taxon>
        <taxon>Pipoidea</taxon>
        <taxon>Pipidae</taxon>
        <taxon>Xenopodinae</taxon>
        <taxon>Xenopus</taxon>
        <taxon>Xenopus</taxon>
    </lineage>
</organism>
<evidence type="ECO:0000313" key="3">
    <source>
        <dbReference type="EMBL" id="OCT65310.1"/>
    </source>
</evidence>
<dbReference type="InterPro" id="IPR057811">
    <property type="entry name" value="RBD_ZCCHC3_2nd"/>
</dbReference>
<feature type="compositionally biased region" description="Polar residues" evidence="1">
    <location>
        <begin position="191"/>
        <end position="205"/>
    </location>
</feature>
<dbReference type="PANTHER" id="PTHR22639:SF4">
    <property type="entry name" value="ZINC FINGER CCHC DOMAIN-CONTAINING PROTEIN 3"/>
    <property type="match status" value="1"/>
</dbReference>
<name>A0A974C3L6_XENLA</name>
<dbReference type="GO" id="GO:0002218">
    <property type="term" value="P:activation of innate immune response"/>
    <property type="evidence" value="ECO:0007669"/>
    <property type="project" value="InterPro"/>
</dbReference>
<protein>
    <recommendedName>
        <fullName evidence="2">Zinc finger CCHC domain-containing protein</fullName>
    </recommendedName>
</protein>
<evidence type="ECO:0000259" key="2">
    <source>
        <dbReference type="Pfam" id="PF23058"/>
    </source>
</evidence>
<dbReference type="Pfam" id="PF23058">
    <property type="entry name" value="RBD_ZCCHC3_2nd"/>
    <property type="match status" value="1"/>
</dbReference>
<dbReference type="PANTHER" id="PTHR22639">
    <property type="entry name" value="GAG-RELATED PROTEIN"/>
    <property type="match status" value="1"/>
</dbReference>
<sequence>MAKTIAHQVAECVLEANSDRSEMLMHGLIEGQSAYLNKDFEDVDQQIKVILYIIEPWKELYYNQKQFDQMKSGGGNVAVERLVKISHLLKENVVCEISEQTREAKVVLVRENISTPFSREIVSASLKEAEGSSAPSKQMNDSSYTKQPGVNFPHNISPQPQTSVSKQCGELSSNRFGSSLSSKKSNNPSNQLDNPSIQSDNPSKNHVSNCLKEEFWRRYNLTKTVKEWADFRTTPISKPEFKILSPLVKIYYEEGFWVGGYKVQVKLKSEGYLQGYLPTCFFIDKDRGVCCYIMGHPRLCFKCGARTHLFKTSVCRDPQIKCNLCQNVGHACRNCPEACRNIKKIMLKHRRTVKGKYGGKCPRRINASGRAGKSWGEVVEESEEIERIEKEEEREKRKNQMQDTSRKKDQDEVTKPGIRKKAPALRPLGATSKGLESNMLLTSYWLGTTALDEEEMQLNLGPRVQVKRFGEEKDALGRKKN</sequence>
<dbReference type="AlphaFoldDB" id="A0A974C3L6"/>
<reference evidence="4" key="1">
    <citation type="journal article" date="2016" name="Nature">
        <title>Genome evolution in the allotetraploid frog Xenopus laevis.</title>
        <authorList>
            <person name="Session A.M."/>
            <person name="Uno Y."/>
            <person name="Kwon T."/>
            <person name="Chapman J.A."/>
            <person name="Toyoda A."/>
            <person name="Takahashi S."/>
            <person name="Fukui A."/>
            <person name="Hikosaka A."/>
            <person name="Suzuki A."/>
            <person name="Kondo M."/>
            <person name="van Heeringen S.J."/>
            <person name="Quigley I."/>
            <person name="Heinz S."/>
            <person name="Ogino H."/>
            <person name="Ochi H."/>
            <person name="Hellsten U."/>
            <person name="Lyons J.B."/>
            <person name="Simakov O."/>
            <person name="Putnam N."/>
            <person name="Stites J."/>
            <person name="Kuroki Y."/>
            <person name="Tanaka T."/>
            <person name="Michiue T."/>
            <person name="Watanabe M."/>
            <person name="Bogdanovic O."/>
            <person name="Lister R."/>
            <person name="Georgiou G."/>
            <person name="Paranjpe S.S."/>
            <person name="van Kruijsbergen I."/>
            <person name="Shu S."/>
            <person name="Carlson J."/>
            <person name="Kinoshita T."/>
            <person name="Ohta Y."/>
            <person name="Mawaribuchi S."/>
            <person name="Jenkins J."/>
            <person name="Grimwood J."/>
            <person name="Schmutz J."/>
            <person name="Mitros T."/>
            <person name="Mozaffari S.V."/>
            <person name="Suzuki Y."/>
            <person name="Haramoto Y."/>
            <person name="Yamamoto T.S."/>
            <person name="Takagi C."/>
            <person name="Heald R."/>
            <person name="Miller K."/>
            <person name="Haudenschild C."/>
            <person name="Kitzman J."/>
            <person name="Nakayama T."/>
            <person name="Izutsu Y."/>
            <person name="Robert J."/>
            <person name="Fortriede J."/>
            <person name="Burns K."/>
            <person name="Lotay V."/>
            <person name="Karimi K."/>
            <person name="Yasuoka Y."/>
            <person name="Dichmann D.S."/>
            <person name="Flajnik M.F."/>
            <person name="Houston D.W."/>
            <person name="Shendure J."/>
            <person name="DuPasquier L."/>
            <person name="Vize P.D."/>
            <person name="Zorn A.M."/>
            <person name="Ito M."/>
            <person name="Marcotte E.M."/>
            <person name="Wallingford J.B."/>
            <person name="Ito Y."/>
            <person name="Asashima M."/>
            <person name="Ueno N."/>
            <person name="Matsuda Y."/>
            <person name="Veenstra G.J."/>
            <person name="Fujiyama A."/>
            <person name="Harland R.M."/>
            <person name="Taira M."/>
            <person name="Rokhsar D.S."/>
        </authorList>
    </citation>
    <scope>NUCLEOTIDE SEQUENCE [LARGE SCALE GENOMIC DNA]</scope>
    <source>
        <strain evidence="4">J</strain>
    </source>
</reference>
<dbReference type="InterPro" id="IPR042509">
    <property type="entry name" value="ZCCHC3"/>
</dbReference>
<accession>A0A974C3L6</accession>
<feature type="compositionally biased region" description="Basic and acidic residues" evidence="1">
    <location>
        <begin position="386"/>
        <end position="414"/>
    </location>
</feature>
<dbReference type="EMBL" id="CM004481">
    <property type="protein sequence ID" value="OCT65310.1"/>
    <property type="molecule type" value="Genomic_DNA"/>
</dbReference>
<proteinExistence type="predicted"/>
<feature type="region of interest" description="Disordered" evidence="1">
    <location>
        <begin position="386"/>
        <end position="433"/>
    </location>
</feature>
<evidence type="ECO:0000313" key="4">
    <source>
        <dbReference type="Proteomes" id="UP000694892"/>
    </source>
</evidence>
<dbReference type="GO" id="GO:0003690">
    <property type="term" value="F:double-stranded DNA binding"/>
    <property type="evidence" value="ECO:0007669"/>
    <property type="project" value="InterPro"/>
</dbReference>
<feature type="region of interest" description="Disordered" evidence="1">
    <location>
        <begin position="128"/>
        <end position="205"/>
    </location>
</feature>
<dbReference type="Proteomes" id="UP000694892">
    <property type="component" value="Chromosome 8S"/>
</dbReference>
<feature type="compositionally biased region" description="Polar residues" evidence="1">
    <location>
        <begin position="133"/>
        <end position="166"/>
    </location>
</feature>
<feature type="domain" description="Zinc finger CCHC" evidence="2">
    <location>
        <begin position="242"/>
        <end position="292"/>
    </location>
</feature>
<feature type="compositionally biased region" description="Low complexity" evidence="1">
    <location>
        <begin position="172"/>
        <end position="190"/>
    </location>
</feature>
<evidence type="ECO:0000256" key="1">
    <source>
        <dbReference type="SAM" id="MobiDB-lite"/>
    </source>
</evidence>
<gene>
    <name evidence="3" type="ORF">XELAEV_18041550mg</name>
</gene>
<dbReference type="GO" id="GO:0003723">
    <property type="term" value="F:RNA binding"/>
    <property type="evidence" value="ECO:0007669"/>
    <property type="project" value="InterPro"/>
</dbReference>